<accession>A0A0V1EG74</accession>
<dbReference type="Proteomes" id="UP000055024">
    <property type="component" value="Unassembled WGS sequence"/>
</dbReference>
<organism evidence="1 2">
    <name type="scientific">Trichinella zimbabwensis</name>
    <dbReference type="NCBI Taxonomy" id="268475"/>
    <lineage>
        <taxon>Eukaryota</taxon>
        <taxon>Metazoa</taxon>
        <taxon>Ecdysozoa</taxon>
        <taxon>Nematoda</taxon>
        <taxon>Enoplea</taxon>
        <taxon>Dorylaimia</taxon>
        <taxon>Trichinellida</taxon>
        <taxon>Trichinellidae</taxon>
        <taxon>Trichinella</taxon>
    </lineage>
</organism>
<proteinExistence type="predicted"/>
<dbReference type="EMBL" id="JYDP01007299">
    <property type="protein sequence ID" value="KRY72789.1"/>
    <property type="molecule type" value="Genomic_DNA"/>
</dbReference>
<protein>
    <submittedName>
        <fullName evidence="1">Uncharacterized protein</fullName>
    </submittedName>
</protein>
<keyword evidence="2" id="KW-1185">Reference proteome</keyword>
<sequence>MDNITELHHVVDLPPAVLADPAVPAAAISVEARADDVEAAVVRRSDPVVLILAILPPLVPVVRRHHAGEA</sequence>
<gene>
    <name evidence="1" type="ORF">T11_4944</name>
</gene>
<evidence type="ECO:0000313" key="1">
    <source>
        <dbReference type="EMBL" id="KRY72789.1"/>
    </source>
</evidence>
<reference evidence="1 2" key="1">
    <citation type="submission" date="2015-01" db="EMBL/GenBank/DDBJ databases">
        <title>Evolution of Trichinella species and genotypes.</title>
        <authorList>
            <person name="Korhonen P.K."/>
            <person name="Edoardo P."/>
            <person name="Giuseppe L.R."/>
            <person name="Gasser R.B."/>
        </authorList>
    </citation>
    <scope>NUCLEOTIDE SEQUENCE [LARGE SCALE GENOMIC DNA]</scope>
    <source>
        <strain evidence="1">ISS1029</strain>
    </source>
</reference>
<evidence type="ECO:0000313" key="2">
    <source>
        <dbReference type="Proteomes" id="UP000055024"/>
    </source>
</evidence>
<feature type="non-terminal residue" evidence="1">
    <location>
        <position position="70"/>
    </location>
</feature>
<dbReference type="AlphaFoldDB" id="A0A0V1EG74"/>
<comment type="caution">
    <text evidence="1">The sequence shown here is derived from an EMBL/GenBank/DDBJ whole genome shotgun (WGS) entry which is preliminary data.</text>
</comment>
<name>A0A0V1EG74_9BILA</name>